<evidence type="ECO:0000259" key="1">
    <source>
        <dbReference type="SMART" id="SM01321"/>
    </source>
</evidence>
<dbReference type="NCBIfam" id="NF047646">
    <property type="entry name" value="REP_Tyr_transpos"/>
    <property type="match status" value="1"/>
</dbReference>
<organism evidence="2 3">
    <name type="scientific">Candidatus Thiomargarita nelsonii</name>
    <dbReference type="NCBI Taxonomy" id="1003181"/>
    <lineage>
        <taxon>Bacteria</taxon>
        <taxon>Pseudomonadati</taxon>
        <taxon>Pseudomonadota</taxon>
        <taxon>Gammaproteobacteria</taxon>
        <taxon>Thiotrichales</taxon>
        <taxon>Thiotrichaceae</taxon>
        <taxon>Thiomargarita</taxon>
    </lineage>
</organism>
<sequence length="176" mass="20987">MPNYRRSHVEGGCYFFTVVLANRNNSLLTYYINNLRQAFRDVMKVHPFKIDAAVVLPNHLHCILTLPVGDDNYSMRWRQIKSAFSRQLPSIEYRTNSRIKKGERGIWQRRFWEHVLCDERDYRQHVDYIHYNPVKHGYVKRVVDWEYSSFHRAVAQGISLSNWGGSDKEMDLEYGE</sequence>
<dbReference type="GO" id="GO:0043565">
    <property type="term" value="F:sequence-specific DNA binding"/>
    <property type="evidence" value="ECO:0007669"/>
    <property type="project" value="TreeGrafter"/>
</dbReference>
<name>A0A0A6PCH5_9GAMM</name>
<dbReference type="InterPro" id="IPR052715">
    <property type="entry name" value="RAYT_transposase"/>
</dbReference>
<dbReference type="SUPFAM" id="SSF143422">
    <property type="entry name" value="Transposase IS200-like"/>
    <property type="match status" value="1"/>
</dbReference>
<dbReference type="EMBL" id="JSZA02000149">
    <property type="protein sequence ID" value="KHD07924.1"/>
    <property type="molecule type" value="Genomic_DNA"/>
</dbReference>
<gene>
    <name evidence="2" type="ORF">PN36_26050</name>
</gene>
<dbReference type="GO" id="GO:0006313">
    <property type="term" value="P:DNA transposition"/>
    <property type="evidence" value="ECO:0007669"/>
    <property type="project" value="InterPro"/>
</dbReference>
<dbReference type="PANTHER" id="PTHR36966">
    <property type="entry name" value="REP-ASSOCIATED TYROSINE TRANSPOSASE"/>
    <property type="match status" value="1"/>
</dbReference>
<dbReference type="Proteomes" id="UP000030428">
    <property type="component" value="Unassembled WGS sequence"/>
</dbReference>
<dbReference type="InterPro" id="IPR002686">
    <property type="entry name" value="Transposase_17"/>
</dbReference>
<dbReference type="InterPro" id="IPR036515">
    <property type="entry name" value="Transposase_17_sf"/>
</dbReference>
<accession>A0A0A6PCH5</accession>
<dbReference type="AlphaFoldDB" id="A0A0A6PCH5"/>
<evidence type="ECO:0000313" key="3">
    <source>
        <dbReference type="Proteomes" id="UP000030428"/>
    </source>
</evidence>
<dbReference type="Gene3D" id="3.30.70.1290">
    <property type="entry name" value="Transposase IS200-like"/>
    <property type="match status" value="1"/>
</dbReference>
<protein>
    <submittedName>
        <fullName evidence="2">Transposase</fullName>
    </submittedName>
</protein>
<reference evidence="2 3" key="1">
    <citation type="journal article" date="2016" name="Front. Microbiol.">
        <title>Single-Cell (Meta-)Genomics of a Dimorphic Candidatus Thiomargarita nelsonii Reveals Genomic Plasticity.</title>
        <authorList>
            <person name="Flood B.E."/>
            <person name="Fliss P."/>
            <person name="Jones D.S."/>
            <person name="Dick G.J."/>
            <person name="Jain S."/>
            <person name="Kaster A.K."/>
            <person name="Winkel M."/>
            <person name="Mussmann M."/>
            <person name="Bailey J."/>
        </authorList>
    </citation>
    <scope>NUCLEOTIDE SEQUENCE [LARGE SCALE GENOMIC DNA]</scope>
    <source>
        <strain evidence="2">Hydrate Ridge</strain>
    </source>
</reference>
<keyword evidence="3" id="KW-1185">Reference proteome</keyword>
<comment type="caution">
    <text evidence="2">The sequence shown here is derived from an EMBL/GenBank/DDBJ whole genome shotgun (WGS) entry which is preliminary data.</text>
</comment>
<proteinExistence type="predicted"/>
<evidence type="ECO:0000313" key="2">
    <source>
        <dbReference type="EMBL" id="KHD07924.1"/>
    </source>
</evidence>
<dbReference type="PANTHER" id="PTHR36966:SF1">
    <property type="entry name" value="REP-ASSOCIATED TYROSINE TRANSPOSASE"/>
    <property type="match status" value="1"/>
</dbReference>
<feature type="domain" description="Transposase IS200-like" evidence="1">
    <location>
        <begin position="9"/>
        <end position="132"/>
    </location>
</feature>
<dbReference type="GO" id="GO:0004803">
    <property type="term" value="F:transposase activity"/>
    <property type="evidence" value="ECO:0007669"/>
    <property type="project" value="InterPro"/>
</dbReference>
<dbReference type="SMART" id="SM01321">
    <property type="entry name" value="Y1_Tnp"/>
    <property type="match status" value="1"/>
</dbReference>